<evidence type="ECO:0000313" key="2">
    <source>
        <dbReference type="EMBL" id="BCI92233.1"/>
    </source>
</evidence>
<proteinExistence type="predicted"/>
<keyword evidence="3" id="KW-1185">Reference proteome</keyword>
<evidence type="ECO:0000256" key="1">
    <source>
        <dbReference type="SAM" id="MobiDB-lite"/>
    </source>
</evidence>
<sequence>MPVHRDVLTVIGVGGIGEAIDRRLAPAKTVPRADNNDGDGGIRRSNPSPLQAIRCWVTVSTSVSGISSRARPVRCLLTNVKGGAYRRESRRKLRRMNPGCRPAGFALMLRQLGAVIAPGGAVGDRQHGGHLVPALTAVHEHALAHNPPGDLILDFVCRVAEPAFAYPIAKPIRSSACRERALGPPRMQGSTRSVPALSRRQWGNRNWIPPSATACGR</sequence>
<name>A0A7G1IR92_MYCKA</name>
<reference evidence="2 3" key="1">
    <citation type="submission" date="2020-07" db="EMBL/GenBank/DDBJ databases">
        <title>Mycobacterium kansasii (former subtype) with zoonotic potential isolated from diseased indoor pet cat, Japan.</title>
        <authorList>
            <person name="Fukano H."/>
            <person name="Terazono T."/>
            <person name="Hoshino Y."/>
        </authorList>
    </citation>
    <scope>NUCLEOTIDE SEQUENCE [LARGE SCALE GENOMIC DNA]</scope>
    <source>
        <strain evidence="2 3">Kuro-I</strain>
    </source>
</reference>
<dbReference type="AlphaFoldDB" id="A0A7G1IR92"/>
<evidence type="ECO:0000313" key="3">
    <source>
        <dbReference type="Proteomes" id="UP000516380"/>
    </source>
</evidence>
<dbReference type="EMBL" id="AP023343">
    <property type="protein sequence ID" value="BCI92233.1"/>
    <property type="molecule type" value="Genomic_DNA"/>
</dbReference>
<gene>
    <name evidence="2" type="ORF">NIIDMKKI_74390</name>
</gene>
<feature type="region of interest" description="Disordered" evidence="1">
    <location>
        <begin position="27"/>
        <end position="46"/>
    </location>
</feature>
<organism evidence="2 3">
    <name type="scientific">Mycobacterium kansasii</name>
    <dbReference type="NCBI Taxonomy" id="1768"/>
    <lineage>
        <taxon>Bacteria</taxon>
        <taxon>Bacillati</taxon>
        <taxon>Actinomycetota</taxon>
        <taxon>Actinomycetes</taxon>
        <taxon>Mycobacteriales</taxon>
        <taxon>Mycobacteriaceae</taxon>
        <taxon>Mycobacterium</taxon>
    </lineage>
</organism>
<protein>
    <submittedName>
        <fullName evidence="2">Uncharacterized protein</fullName>
    </submittedName>
</protein>
<dbReference type="Proteomes" id="UP000516380">
    <property type="component" value="Chromosome"/>
</dbReference>
<accession>A0A7G1IR92</accession>